<accession>A0ABR3Q3L3</accession>
<dbReference type="RefSeq" id="XP_069209278.1">
    <property type="nucleotide sequence ID" value="XM_069351860.1"/>
</dbReference>
<keyword evidence="2" id="KW-1185">Reference proteome</keyword>
<protein>
    <submittedName>
        <fullName evidence="1">Uncharacterized protein</fullName>
    </submittedName>
</protein>
<proteinExistence type="predicted"/>
<evidence type="ECO:0000313" key="1">
    <source>
        <dbReference type="EMBL" id="KAL1409334.1"/>
    </source>
</evidence>
<gene>
    <name evidence="1" type="ORF">Q8F55_003316</name>
</gene>
<sequence>MYAHIAVRVSNQPPDERDKGFIVEIFTPSETAPASVRVPGLQWPEPAIANLGRLVPLWGPELVDGLIIDLEDARLERDATWANEPPDATWLFNFTGRARVIRRWYEKNLLNIGSPFRNNEVRNSQVFIIFVDYTVAQGVREIVSTVGAGGLNGMLDHMPEVDVHPYHQDDYSGARSIVNVRYDPRQPDLRDGTLRIRGIHLLKEVVVIFTPTELWAGPRIPRPTCRPASADPDPPMGWLYGLARAVGTHILAKALHELAPSRPYYCTQFVFVGAERLDAAWVDSASCPLSNPVTNEKLAEGMVTAVEHYILNAGFVIAGKTQSLDDMGRYLAKTLAECGGWGGLFRFITLDEWRGEVDTELFDLATIPPAKPLYVPVDPADTVEARRLPGIEGAANSPGGE</sequence>
<dbReference type="EMBL" id="JBBXJM010000003">
    <property type="protein sequence ID" value="KAL1409334.1"/>
    <property type="molecule type" value="Genomic_DNA"/>
</dbReference>
<name>A0ABR3Q3L3_9TREE</name>
<evidence type="ECO:0000313" key="2">
    <source>
        <dbReference type="Proteomes" id="UP001565368"/>
    </source>
</evidence>
<reference evidence="1 2" key="1">
    <citation type="submission" date="2023-08" db="EMBL/GenBank/DDBJ databases">
        <title>Annotated Genome Sequence of Vanrija albida AlHP1.</title>
        <authorList>
            <person name="Herzog R."/>
        </authorList>
    </citation>
    <scope>NUCLEOTIDE SEQUENCE [LARGE SCALE GENOMIC DNA]</scope>
    <source>
        <strain evidence="1 2">AlHP1</strain>
    </source>
</reference>
<comment type="caution">
    <text evidence="1">The sequence shown here is derived from an EMBL/GenBank/DDBJ whole genome shotgun (WGS) entry which is preliminary data.</text>
</comment>
<dbReference type="GeneID" id="95984359"/>
<dbReference type="Proteomes" id="UP001565368">
    <property type="component" value="Unassembled WGS sequence"/>
</dbReference>
<organism evidence="1 2">
    <name type="scientific">Vanrija albida</name>
    <dbReference type="NCBI Taxonomy" id="181172"/>
    <lineage>
        <taxon>Eukaryota</taxon>
        <taxon>Fungi</taxon>
        <taxon>Dikarya</taxon>
        <taxon>Basidiomycota</taxon>
        <taxon>Agaricomycotina</taxon>
        <taxon>Tremellomycetes</taxon>
        <taxon>Trichosporonales</taxon>
        <taxon>Trichosporonaceae</taxon>
        <taxon>Vanrija</taxon>
    </lineage>
</organism>